<dbReference type="GO" id="GO:0006937">
    <property type="term" value="P:regulation of muscle contraction"/>
    <property type="evidence" value="ECO:0007669"/>
    <property type="project" value="InterPro"/>
</dbReference>
<feature type="compositionally biased region" description="Basic and acidic residues" evidence="2">
    <location>
        <begin position="13"/>
        <end position="22"/>
    </location>
</feature>
<sequence length="222" mass="26923">MSDTEEAPTQPENEAKLAMEEAKVRKAERIQQEIAEFEEQRKEEKAKEEEELQQLRERREQRKVERAEEEERLTKLRVEEDIRRRPISERQARKLEEEQKRKEERERRRKEQEDRLKLCRRPNFVITKKADGGEEEAEQKAEDLQKSKEQLEEEKRAILAQRIQELKLDGLKSDGLIQKAKDLHEKLHKLMGEQYDLEDKFKRQQYDMIELTERARSMNKGR</sequence>
<protein>
    <submittedName>
        <fullName evidence="3">TNNT3</fullName>
    </submittedName>
</protein>
<dbReference type="Pfam" id="PF00992">
    <property type="entry name" value="Troponin"/>
    <property type="match status" value="1"/>
</dbReference>
<dbReference type="AlphaFoldDB" id="A0A8S3RPW4"/>
<evidence type="ECO:0000256" key="1">
    <source>
        <dbReference type="ARBA" id="ARBA00008330"/>
    </source>
</evidence>
<keyword evidence="4" id="KW-1185">Reference proteome</keyword>
<organism evidence="3 4">
    <name type="scientific">Mytilus edulis</name>
    <name type="common">Blue mussel</name>
    <dbReference type="NCBI Taxonomy" id="6550"/>
    <lineage>
        <taxon>Eukaryota</taxon>
        <taxon>Metazoa</taxon>
        <taxon>Spiralia</taxon>
        <taxon>Lophotrochozoa</taxon>
        <taxon>Mollusca</taxon>
        <taxon>Bivalvia</taxon>
        <taxon>Autobranchia</taxon>
        <taxon>Pteriomorphia</taxon>
        <taxon>Mytilida</taxon>
        <taxon>Mytiloidea</taxon>
        <taxon>Mytilidae</taxon>
        <taxon>Mytilinae</taxon>
        <taxon>Mytilus</taxon>
    </lineage>
</organism>
<dbReference type="GO" id="GO:0005523">
    <property type="term" value="F:tropomyosin binding"/>
    <property type="evidence" value="ECO:0007669"/>
    <property type="project" value="TreeGrafter"/>
</dbReference>
<name>A0A8S3RPW4_MYTED</name>
<gene>
    <name evidence="3" type="ORF">MEDL_25154</name>
</gene>
<feature type="region of interest" description="Disordered" evidence="2">
    <location>
        <begin position="127"/>
        <end position="149"/>
    </location>
</feature>
<evidence type="ECO:0000313" key="3">
    <source>
        <dbReference type="EMBL" id="CAG2211092.1"/>
    </source>
</evidence>
<evidence type="ECO:0000256" key="2">
    <source>
        <dbReference type="SAM" id="MobiDB-lite"/>
    </source>
</evidence>
<evidence type="ECO:0000313" key="4">
    <source>
        <dbReference type="Proteomes" id="UP000683360"/>
    </source>
</evidence>
<dbReference type="EMBL" id="CAJPWZ010001255">
    <property type="protein sequence ID" value="CAG2211092.1"/>
    <property type="molecule type" value="Genomic_DNA"/>
</dbReference>
<dbReference type="Gene3D" id="1.20.5.350">
    <property type="match status" value="1"/>
</dbReference>
<dbReference type="SUPFAM" id="SSF90250">
    <property type="entry name" value="Troponin coil-coiled subunits"/>
    <property type="match status" value="1"/>
</dbReference>
<comment type="caution">
    <text evidence="3">The sequence shown here is derived from an EMBL/GenBank/DDBJ whole genome shotgun (WGS) entry which is preliminary data.</text>
</comment>
<dbReference type="PANTHER" id="PTHR11521">
    <property type="entry name" value="TROPONIN T"/>
    <property type="match status" value="1"/>
</dbReference>
<feature type="region of interest" description="Disordered" evidence="2">
    <location>
        <begin position="38"/>
        <end position="114"/>
    </location>
</feature>
<dbReference type="GO" id="GO:0045214">
    <property type="term" value="P:sarcomere organization"/>
    <property type="evidence" value="ECO:0007669"/>
    <property type="project" value="TreeGrafter"/>
</dbReference>
<dbReference type="InterPro" id="IPR027707">
    <property type="entry name" value="TNNT"/>
</dbReference>
<feature type="compositionally biased region" description="Basic and acidic residues" evidence="2">
    <location>
        <begin position="72"/>
        <end position="114"/>
    </location>
</feature>
<dbReference type="PANTHER" id="PTHR11521:SF1">
    <property type="entry name" value="TROPONIN T, SKELETAL MUSCLE"/>
    <property type="match status" value="1"/>
</dbReference>
<dbReference type="GO" id="GO:0005861">
    <property type="term" value="C:troponin complex"/>
    <property type="evidence" value="ECO:0007669"/>
    <property type="project" value="InterPro"/>
</dbReference>
<dbReference type="Proteomes" id="UP000683360">
    <property type="component" value="Unassembled WGS sequence"/>
</dbReference>
<dbReference type="GO" id="GO:0006936">
    <property type="term" value="P:muscle contraction"/>
    <property type="evidence" value="ECO:0007669"/>
    <property type="project" value="TreeGrafter"/>
</dbReference>
<feature type="compositionally biased region" description="Basic and acidic residues" evidence="2">
    <location>
        <begin position="38"/>
        <end position="66"/>
    </location>
</feature>
<feature type="region of interest" description="Disordered" evidence="2">
    <location>
        <begin position="1"/>
        <end position="22"/>
    </location>
</feature>
<feature type="compositionally biased region" description="Basic and acidic residues" evidence="2">
    <location>
        <begin position="128"/>
        <end position="149"/>
    </location>
</feature>
<dbReference type="OrthoDB" id="330499at2759"/>
<comment type="similarity">
    <text evidence="1">Belongs to the troponin T family.</text>
</comment>
<proteinExistence type="inferred from homology"/>
<reference evidence="3" key="1">
    <citation type="submission" date="2021-03" db="EMBL/GenBank/DDBJ databases">
        <authorList>
            <person name="Bekaert M."/>
        </authorList>
    </citation>
    <scope>NUCLEOTIDE SEQUENCE</scope>
</reference>
<dbReference type="InterPro" id="IPR001978">
    <property type="entry name" value="Troponin"/>
</dbReference>
<dbReference type="InterPro" id="IPR038077">
    <property type="entry name" value="Troponin_sf"/>
</dbReference>
<accession>A0A8S3RPW4</accession>